<dbReference type="OrthoDB" id="9791859at2"/>
<keyword evidence="5 6" id="KW-0464">Manganese</keyword>
<evidence type="ECO:0000256" key="1">
    <source>
        <dbReference type="ARBA" id="ARBA00022679"/>
    </source>
</evidence>
<dbReference type="NCBIfam" id="TIGR00173">
    <property type="entry name" value="menD"/>
    <property type="match status" value="1"/>
</dbReference>
<name>A0A4Q7M7H2_9MICO</name>
<evidence type="ECO:0000256" key="3">
    <source>
        <dbReference type="ARBA" id="ARBA00022842"/>
    </source>
</evidence>
<comment type="cofactor">
    <cofactor evidence="6">
        <name>Mg(2+)</name>
        <dbReference type="ChEBI" id="CHEBI:18420"/>
    </cofactor>
    <cofactor evidence="6">
        <name>Mn(2+)</name>
        <dbReference type="ChEBI" id="CHEBI:29035"/>
    </cofactor>
</comment>
<comment type="similarity">
    <text evidence="6">Belongs to the TPP enzyme family. MenD subfamily.</text>
</comment>
<feature type="domain" description="Thiamine pyrophosphate enzyme N-terminal TPP-binding" evidence="8">
    <location>
        <begin position="24"/>
        <end position="161"/>
    </location>
</feature>
<comment type="function">
    <text evidence="6">Catalyzes the thiamine diphosphate-dependent decarboxylation of 2-oxoglutarate and the subsequent addition of the resulting succinic semialdehyde-thiamine pyrophosphate anion to isochorismate to yield 2-succinyl-5-enolpyruvyl-6-hydroxy-3-cyclohexene-1-carboxylate (SEPHCHC).</text>
</comment>
<keyword evidence="10" id="KW-1185">Reference proteome</keyword>
<proteinExistence type="inferred from homology"/>
<dbReference type="GO" id="GO:0070204">
    <property type="term" value="F:2-succinyl-5-enolpyruvyl-6-hydroxy-3-cyclohexene-1-carboxylic-acid synthase activity"/>
    <property type="evidence" value="ECO:0007669"/>
    <property type="project" value="UniProtKB-UniRule"/>
</dbReference>
<dbReference type="EC" id="2.2.1.9" evidence="6"/>
<dbReference type="HAMAP" id="MF_01659">
    <property type="entry name" value="MenD"/>
    <property type="match status" value="1"/>
</dbReference>
<dbReference type="GO" id="GO:0030976">
    <property type="term" value="F:thiamine pyrophosphate binding"/>
    <property type="evidence" value="ECO:0007669"/>
    <property type="project" value="UniProtKB-UniRule"/>
</dbReference>
<keyword evidence="4 6" id="KW-0786">Thiamine pyrophosphate</keyword>
<dbReference type="GO" id="GO:0030145">
    <property type="term" value="F:manganese ion binding"/>
    <property type="evidence" value="ECO:0007669"/>
    <property type="project" value="UniProtKB-UniRule"/>
</dbReference>
<feature type="region of interest" description="Disordered" evidence="7">
    <location>
        <begin position="379"/>
        <end position="411"/>
    </location>
</feature>
<sequence>MSADRSGGVVPTPGALGPAPALVAARALVAELAACGVRDVVLAPGSRSAPLAYALAAADAAGEITLHVRVDERAAGFLALGLAKGSAIVDRDPVDRDAAGRNAVVPPRPVVVVTTSGTAVANLHPAVLEAHHADVPLVLVTADRPHELRGTGASQTTDQVGIFGAAVRYALDVPAPDGRDGEVRDLLAAAGRALAAATGLRDRHPGPAHLNLAFREPLQPALDADADPAIPAEPALPTVAPFGAARRTVVVPAAPGPGADPALPGDPAHTLVVAGDGAGPDARRLAQAQGWPLLAEPSSGACGGPHAVQAYRAALGVEELVREVEHVVVFGHPTLSRPVQRLLGRADVAVTVVAPGGGPWPDAARNATRVVDALDERWLRPSAPGPSAPGPSAPGPSAPGPGALRPDVLGPDALSPAAVDGSAFLARWRAASRAAGAVVERATAAVEAGPLAQQPDAALAVARAVAAATGPGDVLVVGSSNPVRDLDLVLCLDRAVDAPTPDVVANRGLAGIDGTVSTASGVALAAARAGRRTRALLGDLTFLHDVGGLLRGPLEPAVDLQFVVVNDDGGSIFATLEHGALADASDAGAAVFERVFATPHGADLGALCAGYGVGHRAVADVAGLRAALAAPARGVEVVEVRAPRADRLARSRALHDQVVGAIRAVLAQGDSAAYQTDDGDAEPGQRGDHRELSGTAQNDASLVVLSRVRRSRRPGTP</sequence>
<evidence type="ECO:0000256" key="5">
    <source>
        <dbReference type="ARBA" id="ARBA00023211"/>
    </source>
</evidence>
<comment type="subunit">
    <text evidence="6">Homodimer.</text>
</comment>
<dbReference type="GO" id="GO:0000287">
    <property type="term" value="F:magnesium ion binding"/>
    <property type="evidence" value="ECO:0007669"/>
    <property type="project" value="UniProtKB-UniRule"/>
</dbReference>
<dbReference type="Proteomes" id="UP000293852">
    <property type="component" value="Unassembled WGS sequence"/>
</dbReference>
<comment type="cofactor">
    <cofactor evidence="6">
        <name>thiamine diphosphate</name>
        <dbReference type="ChEBI" id="CHEBI:58937"/>
    </cofactor>
    <text evidence="6">Binds 1 thiamine pyrophosphate per subunit.</text>
</comment>
<gene>
    <name evidence="6" type="primary">menD</name>
    <name evidence="9" type="ORF">EV386_3411</name>
</gene>
<dbReference type="Gene3D" id="3.40.50.1220">
    <property type="entry name" value="TPP-binding domain"/>
    <property type="match status" value="1"/>
</dbReference>
<keyword evidence="3 6" id="KW-0460">Magnesium</keyword>
<dbReference type="SUPFAM" id="SSF52518">
    <property type="entry name" value="Thiamin diphosphate-binding fold (THDP-binding)"/>
    <property type="match status" value="2"/>
</dbReference>
<comment type="pathway">
    <text evidence="6">Quinol/quinone metabolism; 1,4-dihydroxy-2-naphthoate biosynthesis; 1,4-dihydroxy-2-naphthoate from chorismate: step 2/7.</text>
</comment>
<keyword evidence="1 6" id="KW-0808">Transferase</keyword>
<dbReference type="InterPro" id="IPR029061">
    <property type="entry name" value="THDP-binding"/>
</dbReference>
<dbReference type="InterPro" id="IPR012001">
    <property type="entry name" value="Thiamin_PyroP_enz_TPP-bd_dom"/>
</dbReference>
<feature type="compositionally biased region" description="Pro residues" evidence="7">
    <location>
        <begin position="383"/>
        <end position="399"/>
    </location>
</feature>
<organism evidence="9 10">
    <name type="scientific">Xylanimonas ulmi</name>
    <dbReference type="NCBI Taxonomy" id="228973"/>
    <lineage>
        <taxon>Bacteria</taxon>
        <taxon>Bacillati</taxon>
        <taxon>Actinomycetota</taxon>
        <taxon>Actinomycetes</taxon>
        <taxon>Micrococcales</taxon>
        <taxon>Promicromonosporaceae</taxon>
        <taxon>Xylanimonas</taxon>
    </lineage>
</organism>
<evidence type="ECO:0000259" key="8">
    <source>
        <dbReference type="Pfam" id="PF02776"/>
    </source>
</evidence>
<evidence type="ECO:0000256" key="7">
    <source>
        <dbReference type="SAM" id="MobiDB-lite"/>
    </source>
</evidence>
<protein>
    <recommendedName>
        <fullName evidence="6">2-succinyl-5-enolpyruvyl-6-hydroxy-3-cyclohexene-1-carboxylate synthase</fullName>
        <shortName evidence="6">SEPHCHC synthase</shortName>
        <ecNumber evidence="6">2.2.1.9</ecNumber>
    </recommendedName>
    <alternativeName>
        <fullName evidence="6">Menaquinone biosynthesis protein MenD</fullName>
    </alternativeName>
</protein>
<keyword evidence="2 6" id="KW-0479">Metal-binding</keyword>
<feature type="compositionally biased region" description="Basic and acidic residues" evidence="7">
    <location>
        <begin position="683"/>
        <end position="692"/>
    </location>
</feature>
<feature type="compositionally biased region" description="Basic residues" evidence="7">
    <location>
        <begin position="707"/>
        <end position="717"/>
    </location>
</feature>
<dbReference type="Pfam" id="PF02776">
    <property type="entry name" value="TPP_enzyme_N"/>
    <property type="match status" value="1"/>
</dbReference>
<evidence type="ECO:0000256" key="6">
    <source>
        <dbReference type="HAMAP-Rule" id="MF_01659"/>
    </source>
</evidence>
<dbReference type="UniPathway" id="UPA01057">
    <property type="reaction ID" value="UER00164"/>
</dbReference>
<comment type="pathway">
    <text evidence="6">Quinol/quinone metabolism; menaquinone biosynthesis.</text>
</comment>
<dbReference type="EMBL" id="SGWX01000001">
    <property type="protein sequence ID" value="RZS63053.1"/>
    <property type="molecule type" value="Genomic_DNA"/>
</dbReference>
<reference evidence="9 10" key="1">
    <citation type="submission" date="2019-02" db="EMBL/GenBank/DDBJ databases">
        <title>Sequencing the genomes of 1000 actinobacteria strains.</title>
        <authorList>
            <person name="Klenk H.-P."/>
        </authorList>
    </citation>
    <scope>NUCLEOTIDE SEQUENCE [LARGE SCALE GENOMIC DNA]</scope>
    <source>
        <strain evidence="9 10">DSM 16932</strain>
    </source>
</reference>
<evidence type="ECO:0000313" key="10">
    <source>
        <dbReference type="Proteomes" id="UP000293852"/>
    </source>
</evidence>
<keyword evidence="6" id="KW-0474">Menaquinone biosynthesis</keyword>
<evidence type="ECO:0000256" key="2">
    <source>
        <dbReference type="ARBA" id="ARBA00022723"/>
    </source>
</evidence>
<dbReference type="UniPathway" id="UPA00079"/>
<dbReference type="PANTHER" id="PTHR42916">
    <property type="entry name" value="2-SUCCINYL-5-ENOLPYRUVYL-6-HYDROXY-3-CYCLOHEXENE-1-CARBOXYLATE SYNTHASE"/>
    <property type="match status" value="1"/>
</dbReference>
<dbReference type="Gene3D" id="3.40.50.970">
    <property type="match status" value="2"/>
</dbReference>
<dbReference type="InterPro" id="IPR004433">
    <property type="entry name" value="MenaQ_synth_MenD"/>
</dbReference>
<feature type="region of interest" description="Disordered" evidence="7">
    <location>
        <begin position="673"/>
        <end position="717"/>
    </location>
</feature>
<dbReference type="PANTHER" id="PTHR42916:SF1">
    <property type="entry name" value="PROTEIN PHYLLO, CHLOROPLASTIC"/>
    <property type="match status" value="1"/>
</dbReference>
<evidence type="ECO:0000256" key="4">
    <source>
        <dbReference type="ARBA" id="ARBA00023052"/>
    </source>
</evidence>
<comment type="caution">
    <text evidence="9">The sequence shown here is derived from an EMBL/GenBank/DDBJ whole genome shotgun (WGS) entry which is preliminary data.</text>
</comment>
<accession>A0A4Q7M7H2</accession>
<dbReference type="AlphaFoldDB" id="A0A4Q7M7H2"/>
<dbReference type="RefSeq" id="WP_130416466.1">
    <property type="nucleotide sequence ID" value="NZ_SGWX01000001.1"/>
</dbReference>
<dbReference type="GO" id="GO:0009234">
    <property type="term" value="P:menaquinone biosynthetic process"/>
    <property type="evidence" value="ECO:0007669"/>
    <property type="project" value="UniProtKB-UniRule"/>
</dbReference>
<comment type="catalytic activity">
    <reaction evidence="6">
        <text>isochorismate + 2-oxoglutarate + H(+) = 5-enolpyruvoyl-6-hydroxy-2-succinyl-cyclohex-3-ene-1-carboxylate + CO2</text>
        <dbReference type="Rhea" id="RHEA:25593"/>
        <dbReference type="ChEBI" id="CHEBI:15378"/>
        <dbReference type="ChEBI" id="CHEBI:16526"/>
        <dbReference type="ChEBI" id="CHEBI:16810"/>
        <dbReference type="ChEBI" id="CHEBI:29780"/>
        <dbReference type="ChEBI" id="CHEBI:58818"/>
        <dbReference type="EC" id="2.2.1.9"/>
    </reaction>
</comment>
<evidence type="ECO:0000313" key="9">
    <source>
        <dbReference type="EMBL" id="RZS63053.1"/>
    </source>
</evidence>